<reference evidence="2" key="1">
    <citation type="submission" date="2019-05" db="EMBL/GenBank/DDBJ databases">
        <title>The de novo reference genome and transcriptome assemblies of the wild tomato species Solanum chilense.</title>
        <authorList>
            <person name="Stam R."/>
            <person name="Nosenko T."/>
            <person name="Hoerger A.C."/>
            <person name="Stephan W."/>
            <person name="Seidel M.A."/>
            <person name="Kuhn J.M.M."/>
            <person name="Haberer G."/>
            <person name="Tellier A."/>
        </authorList>
    </citation>
    <scope>NUCLEOTIDE SEQUENCE</scope>
    <source>
        <tissue evidence="2">Mature leaves</tissue>
    </source>
</reference>
<organism evidence="2">
    <name type="scientific">Solanum chilense</name>
    <name type="common">Tomato</name>
    <name type="synonym">Lycopersicon chilense</name>
    <dbReference type="NCBI Taxonomy" id="4083"/>
    <lineage>
        <taxon>Eukaryota</taxon>
        <taxon>Viridiplantae</taxon>
        <taxon>Streptophyta</taxon>
        <taxon>Embryophyta</taxon>
        <taxon>Tracheophyta</taxon>
        <taxon>Spermatophyta</taxon>
        <taxon>Magnoliopsida</taxon>
        <taxon>eudicotyledons</taxon>
        <taxon>Gunneridae</taxon>
        <taxon>Pentapetalae</taxon>
        <taxon>asterids</taxon>
        <taxon>lamiids</taxon>
        <taxon>Solanales</taxon>
        <taxon>Solanaceae</taxon>
        <taxon>Solanoideae</taxon>
        <taxon>Solaneae</taxon>
        <taxon>Solanum</taxon>
        <taxon>Solanum subgen. Lycopersicon</taxon>
    </lineage>
</organism>
<gene>
    <name evidence="2" type="ORF">EJD97_023355</name>
</gene>
<evidence type="ECO:0000256" key="1">
    <source>
        <dbReference type="SAM" id="MobiDB-lite"/>
    </source>
</evidence>
<comment type="caution">
    <text evidence="2">The sequence shown here is derived from an EMBL/GenBank/DDBJ whole genome shotgun (WGS) entry which is preliminary data.</text>
</comment>
<protein>
    <submittedName>
        <fullName evidence="2">Uncharacterized protein</fullName>
    </submittedName>
</protein>
<dbReference type="EMBL" id="RXGB01075769">
    <property type="protein sequence ID" value="TMW80159.1"/>
    <property type="molecule type" value="Genomic_DNA"/>
</dbReference>
<feature type="non-terminal residue" evidence="2">
    <location>
        <position position="153"/>
    </location>
</feature>
<proteinExistence type="predicted"/>
<feature type="region of interest" description="Disordered" evidence="1">
    <location>
        <begin position="18"/>
        <end position="37"/>
    </location>
</feature>
<evidence type="ECO:0000313" key="2">
    <source>
        <dbReference type="EMBL" id="TMW80159.1"/>
    </source>
</evidence>
<name>A0A6N2AET7_SOLCI</name>
<dbReference type="PANTHER" id="PTHR33233:SF17">
    <property type="entry name" value="DUF4283 DOMAIN-CONTAINING PROTEIN"/>
    <property type="match status" value="1"/>
</dbReference>
<accession>A0A6N2AET7</accession>
<dbReference type="AlphaFoldDB" id="A0A6N2AET7"/>
<feature type="region of interest" description="Disordered" evidence="1">
    <location>
        <begin position="54"/>
        <end position="100"/>
    </location>
</feature>
<sequence>MTFGSSVGALVEALEVNNQQQAQSEEQNYEEGVTESSKIARRLSLNSVVEEEEAYENSDLVQIEDENKTKSNGTVTKKQDGNTADDESDGIKGEELSKDKEPWVNMFRNNRAANNGMQLAYFPPQIVNGEAMVQLEGKEVQDEEAKWKCALIA</sequence>
<feature type="compositionally biased region" description="Basic and acidic residues" evidence="1">
    <location>
        <begin position="89"/>
        <end position="100"/>
    </location>
</feature>
<dbReference type="PANTHER" id="PTHR33233">
    <property type="entry name" value="ENDONUCLEASE/EXONUCLEASE/PHOSPHATASE"/>
    <property type="match status" value="1"/>
</dbReference>